<dbReference type="Proteomes" id="UP001157418">
    <property type="component" value="Unassembled WGS sequence"/>
</dbReference>
<comment type="caution">
    <text evidence="5">The sequence shown here is derived from an EMBL/GenBank/DDBJ whole genome shotgun (WGS) entry which is preliminary data.</text>
</comment>
<dbReference type="SUPFAM" id="SSF101447">
    <property type="entry name" value="Formin homology 2 domain (FH2 domain)"/>
    <property type="match status" value="1"/>
</dbReference>
<comment type="similarity">
    <text evidence="1">Belongs to the formin-like family. Class-II subfamily.</text>
</comment>
<name>A0AAU9ND20_9ASTR</name>
<dbReference type="InterPro" id="IPR051144">
    <property type="entry name" value="Formin_homology_domain"/>
</dbReference>
<dbReference type="PROSITE" id="PS51444">
    <property type="entry name" value="FH2"/>
    <property type="match status" value="1"/>
</dbReference>
<evidence type="ECO:0000313" key="6">
    <source>
        <dbReference type="Proteomes" id="UP001157418"/>
    </source>
</evidence>
<proteinExistence type="inferred from homology"/>
<feature type="domain" description="FH2" evidence="4">
    <location>
        <begin position="1"/>
        <end position="287"/>
    </location>
</feature>
<reference evidence="5 6" key="1">
    <citation type="submission" date="2022-01" db="EMBL/GenBank/DDBJ databases">
        <authorList>
            <person name="Xiong W."/>
            <person name="Schranz E."/>
        </authorList>
    </citation>
    <scope>NUCLEOTIDE SEQUENCE [LARGE SCALE GENOMIC DNA]</scope>
</reference>
<evidence type="ECO:0000256" key="3">
    <source>
        <dbReference type="SAM" id="MobiDB-lite"/>
    </source>
</evidence>
<evidence type="ECO:0000256" key="1">
    <source>
        <dbReference type="ARBA" id="ARBA00006468"/>
    </source>
</evidence>
<dbReference type="AlphaFoldDB" id="A0AAU9ND20"/>
<feature type="compositionally biased region" description="Low complexity" evidence="3">
    <location>
        <begin position="15"/>
        <end position="38"/>
    </location>
</feature>
<keyword evidence="6" id="KW-1185">Reference proteome</keyword>
<feature type="region of interest" description="Disordered" evidence="3">
    <location>
        <begin position="1"/>
        <end position="51"/>
    </location>
</feature>
<dbReference type="PANTHER" id="PTHR45733:SF16">
    <property type="entry name" value="FORMIN-LIKE PROTEIN"/>
    <property type="match status" value="1"/>
</dbReference>
<dbReference type="Gene3D" id="1.20.58.2220">
    <property type="entry name" value="Formin, FH2 domain"/>
    <property type="match status" value="1"/>
</dbReference>
<gene>
    <name evidence="5" type="ORF">LVIROSA_LOCUS19377</name>
</gene>
<dbReference type="PANTHER" id="PTHR45733">
    <property type="entry name" value="FORMIN-J"/>
    <property type="match status" value="1"/>
</dbReference>
<organism evidence="5 6">
    <name type="scientific">Lactuca virosa</name>
    <dbReference type="NCBI Taxonomy" id="75947"/>
    <lineage>
        <taxon>Eukaryota</taxon>
        <taxon>Viridiplantae</taxon>
        <taxon>Streptophyta</taxon>
        <taxon>Embryophyta</taxon>
        <taxon>Tracheophyta</taxon>
        <taxon>Spermatophyta</taxon>
        <taxon>Magnoliopsida</taxon>
        <taxon>eudicotyledons</taxon>
        <taxon>Gunneridae</taxon>
        <taxon>Pentapetalae</taxon>
        <taxon>asterids</taxon>
        <taxon>campanulids</taxon>
        <taxon>Asterales</taxon>
        <taxon>Asteraceae</taxon>
        <taxon>Cichorioideae</taxon>
        <taxon>Cichorieae</taxon>
        <taxon>Lactucinae</taxon>
        <taxon>Lactuca</taxon>
    </lineage>
</organism>
<feature type="coiled-coil region" evidence="2">
    <location>
        <begin position="269"/>
        <end position="297"/>
    </location>
</feature>
<evidence type="ECO:0000313" key="5">
    <source>
        <dbReference type="EMBL" id="CAH1432748.1"/>
    </source>
</evidence>
<protein>
    <recommendedName>
        <fullName evidence="4">FH2 domain-containing protein</fullName>
    </recommendedName>
</protein>
<sequence>MISLENEKVPNSTPTSSPSRYILSLSTSSSSSPARSPAPHQPAATPSPAGNHHHRTNILFFVSLHLSFYLNRLPPLLLSALHHPYTPATKFVVTEASRSEADPKIGTKRAAVGFRLDSLLKLNETHAKSKKMTLMHYLCKVLADKLPELLDFSKELASLEPASKIQIKIMAEEMQAITKGLEKVVQEKKLCKKDGHVSKIFRKSLKKFLASAEPEVKSLEASLFSKLGKSVDALIIYFGEDPKNCRYETVVDTLLKFVRMFNQAHDENCKQIEAEKVAEKKAAQKAAEQEILKADEKKKSKVQNHSKMESESIRNKTAIESAEYFFCFFPFYIIKNWWKNRSGFLVAAAGVCVPAFLDEKNVLEDHQSEVMI</sequence>
<evidence type="ECO:0000259" key="4">
    <source>
        <dbReference type="PROSITE" id="PS51444"/>
    </source>
</evidence>
<dbReference type="InterPro" id="IPR015425">
    <property type="entry name" value="FH2_Formin"/>
</dbReference>
<accession>A0AAU9ND20</accession>
<keyword evidence="2" id="KW-0175">Coiled coil</keyword>
<dbReference type="EMBL" id="CAKMRJ010003334">
    <property type="protein sequence ID" value="CAH1432748.1"/>
    <property type="molecule type" value="Genomic_DNA"/>
</dbReference>
<evidence type="ECO:0000256" key="2">
    <source>
        <dbReference type="SAM" id="Coils"/>
    </source>
</evidence>
<dbReference type="InterPro" id="IPR042201">
    <property type="entry name" value="FH2_Formin_sf"/>
</dbReference>
<dbReference type="Pfam" id="PF02181">
    <property type="entry name" value="FH2"/>
    <property type="match status" value="1"/>
</dbReference>